<reference evidence="6 7" key="1">
    <citation type="submission" date="2018-02" db="EMBL/GenBank/DDBJ databases">
        <authorList>
            <person name="Cohen D.B."/>
            <person name="Kent A.D."/>
        </authorList>
    </citation>
    <scope>NUCLEOTIDE SEQUENCE [LARGE SCALE GENOMIC DNA]</scope>
    <source>
        <strain evidence="6 7">CCAP 1448/3</strain>
    </source>
</reference>
<evidence type="ECO:0000256" key="1">
    <source>
        <dbReference type="ARBA" id="ARBA00010815"/>
    </source>
</evidence>
<dbReference type="PIRSF" id="PIRSF003085">
    <property type="entry name" value="CMAS"/>
    <property type="match status" value="1"/>
</dbReference>
<dbReference type="GO" id="GO:0008610">
    <property type="term" value="P:lipid biosynthetic process"/>
    <property type="evidence" value="ECO:0007669"/>
    <property type="project" value="InterPro"/>
</dbReference>
<gene>
    <name evidence="6" type="ORF">C7B64_02775</name>
</gene>
<evidence type="ECO:0000313" key="7">
    <source>
        <dbReference type="Proteomes" id="UP000238762"/>
    </source>
</evidence>
<dbReference type="RefSeq" id="WP_106287133.1">
    <property type="nucleotide sequence ID" value="NZ_CAWNTC010000163.1"/>
</dbReference>
<evidence type="ECO:0000256" key="3">
    <source>
        <dbReference type="ARBA" id="ARBA00022679"/>
    </source>
</evidence>
<dbReference type="InterPro" id="IPR050723">
    <property type="entry name" value="CFA/CMAS"/>
</dbReference>
<keyword evidence="2 6" id="KW-0489">Methyltransferase</keyword>
<keyword evidence="7" id="KW-1185">Reference proteome</keyword>
<comment type="caution">
    <text evidence="6">The sequence shown here is derived from an EMBL/GenBank/DDBJ whole genome shotgun (WGS) entry which is preliminary data.</text>
</comment>
<accession>A0A2T1C916</accession>
<protein>
    <submittedName>
        <fullName evidence="6">Methyltransferase</fullName>
    </submittedName>
</protein>
<dbReference type="InterPro" id="IPR003333">
    <property type="entry name" value="CMAS"/>
</dbReference>
<dbReference type="PANTHER" id="PTHR43667:SF2">
    <property type="entry name" value="FATTY ACID C-METHYL TRANSFERASE"/>
    <property type="match status" value="1"/>
</dbReference>
<comment type="similarity">
    <text evidence="1">Belongs to the CFA/CMAS family.</text>
</comment>
<dbReference type="Gene3D" id="3.40.50.150">
    <property type="entry name" value="Vaccinia Virus protein VP39"/>
    <property type="match status" value="1"/>
</dbReference>
<keyword evidence="5" id="KW-0443">Lipid metabolism</keyword>
<keyword evidence="3 6" id="KW-0808">Transferase</keyword>
<dbReference type="Pfam" id="PF02353">
    <property type="entry name" value="CMAS"/>
    <property type="match status" value="1"/>
</dbReference>
<reference evidence="6 7" key="2">
    <citation type="submission" date="2018-03" db="EMBL/GenBank/DDBJ databases">
        <title>The ancient ancestry and fast evolution of plastids.</title>
        <authorList>
            <person name="Moore K.R."/>
            <person name="Magnabosco C."/>
            <person name="Momper L."/>
            <person name="Gold D.A."/>
            <person name="Bosak T."/>
            <person name="Fournier G.P."/>
        </authorList>
    </citation>
    <scope>NUCLEOTIDE SEQUENCE [LARGE SCALE GENOMIC DNA]</scope>
    <source>
        <strain evidence="6 7">CCAP 1448/3</strain>
    </source>
</reference>
<proteinExistence type="inferred from homology"/>
<dbReference type="OrthoDB" id="9782855at2"/>
<dbReference type="EMBL" id="PVWJ01000008">
    <property type="protein sequence ID" value="PSB04760.1"/>
    <property type="molecule type" value="Genomic_DNA"/>
</dbReference>
<sequence length="413" mass="47637">MIDRLPSGERYLYQLLSQIEVGDLTVINPKGEKFQFGIPGSEPHLCLIIHNQKTYDRLLSFGTLGFCEAYMEGWWDEENNDLLGLLSLLNRSEVSTKARDRITLPLVIKILTQRLLTVPILIQNSRKNVQYHYDLGNDFYQNFLDPTLTYSCGYRIQETDSLEQMQLQKYELICRKLALQPGESLIDIGCGWGGMLIYAAERYGVSGTGITLSLEQAKLAETRIAERGLTDKIKILVTDYREIEGQYDKFVSIGMFEHVGKGNFATFMRQTAKLLKPHGTGLLHTIATESNERIGAWIDKYIFPGGYAPQLHELTQELLAAKLTVAHCENLKPHYAETLKRWGHNFTQNRDKISQLSPTYDDRFLRMWYLYLQSFEASFRYGRLQVYQLLFFKGMEWRLDIPLNFSSIVTSDF</sequence>
<evidence type="ECO:0000256" key="4">
    <source>
        <dbReference type="ARBA" id="ARBA00022691"/>
    </source>
</evidence>
<dbReference type="Proteomes" id="UP000238762">
    <property type="component" value="Unassembled WGS sequence"/>
</dbReference>
<evidence type="ECO:0000313" key="6">
    <source>
        <dbReference type="EMBL" id="PSB04760.1"/>
    </source>
</evidence>
<keyword evidence="4" id="KW-0949">S-adenosyl-L-methionine</keyword>
<dbReference type="SUPFAM" id="SSF53335">
    <property type="entry name" value="S-adenosyl-L-methionine-dependent methyltransferases"/>
    <property type="match status" value="1"/>
</dbReference>
<dbReference type="AlphaFoldDB" id="A0A2T1C916"/>
<evidence type="ECO:0000256" key="2">
    <source>
        <dbReference type="ARBA" id="ARBA00022603"/>
    </source>
</evidence>
<dbReference type="GO" id="GO:0008168">
    <property type="term" value="F:methyltransferase activity"/>
    <property type="evidence" value="ECO:0007669"/>
    <property type="project" value="UniProtKB-KW"/>
</dbReference>
<dbReference type="GO" id="GO:0032259">
    <property type="term" value="P:methylation"/>
    <property type="evidence" value="ECO:0007669"/>
    <property type="project" value="UniProtKB-KW"/>
</dbReference>
<organism evidence="6 7">
    <name type="scientific">Merismopedia glauca CCAP 1448/3</name>
    <dbReference type="NCBI Taxonomy" id="1296344"/>
    <lineage>
        <taxon>Bacteria</taxon>
        <taxon>Bacillati</taxon>
        <taxon>Cyanobacteriota</taxon>
        <taxon>Cyanophyceae</taxon>
        <taxon>Synechococcales</taxon>
        <taxon>Merismopediaceae</taxon>
        <taxon>Merismopedia</taxon>
    </lineage>
</organism>
<dbReference type="InterPro" id="IPR029063">
    <property type="entry name" value="SAM-dependent_MTases_sf"/>
</dbReference>
<dbReference type="CDD" id="cd02440">
    <property type="entry name" value="AdoMet_MTases"/>
    <property type="match status" value="1"/>
</dbReference>
<dbReference type="PANTHER" id="PTHR43667">
    <property type="entry name" value="CYCLOPROPANE-FATTY-ACYL-PHOSPHOLIPID SYNTHASE"/>
    <property type="match status" value="1"/>
</dbReference>
<name>A0A2T1C916_9CYAN</name>
<evidence type="ECO:0000256" key="5">
    <source>
        <dbReference type="ARBA" id="ARBA00023098"/>
    </source>
</evidence>